<feature type="transmembrane region" description="Helical" evidence="1">
    <location>
        <begin position="6"/>
        <end position="23"/>
    </location>
</feature>
<feature type="transmembrane region" description="Helical" evidence="1">
    <location>
        <begin position="35"/>
        <end position="58"/>
    </location>
</feature>
<name>A0A120CWR8_HYPSL</name>
<sequence>MGLSALIFAAVLGVLGLLSWIMVRRQTEAERRATVRVLQLVAAGTVPLLLAAAAYATFFTTSLRSIHVADGGFVVRICQGPREVALDLASVDVTGIDYRWRRAGGKTNEPVDEMVISRIGGEPIVMQLSTDPKALNFPLLKTAVPQRVIAQWIAERRKRGWNIPSDLAAIE</sequence>
<evidence type="ECO:0000256" key="1">
    <source>
        <dbReference type="SAM" id="Phobius"/>
    </source>
</evidence>
<dbReference type="Proteomes" id="UP000059074">
    <property type="component" value="Unassembled WGS sequence"/>
</dbReference>
<keyword evidence="1" id="KW-0812">Transmembrane</keyword>
<protein>
    <submittedName>
        <fullName evidence="2">Uncharacterized protein</fullName>
    </submittedName>
</protein>
<reference evidence="2 3" key="1">
    <citation type="submission" date="2015-10" db="EMBL/GenBank/DDBJ databases">
        <title>Transcriptomic analysis of a linuron degrading triple-species bacterial consortium.</title>
        <authorList>
            <person name="Albers P."/>
        </authorList>
    </citation>
    <scope>NUCLEOTIDE SEQUENCE [LARGE SCALE GENOMIC DNA]</scope>
    <source>
        <strain evidence="2 3">WDL6</strain>
    </source>
</reference>
<organism evidence="2 3">
    <name type="scientific">Hyphomicrobium sulfonivorans</name>
    <dbReference type="NCBI Taxonomy" id="121290"/>
    <lineage>
        <taxon>Bacteria</taxon>
        <taxon>Pseudomonadati</taxon>
        <taxon>Pseudomonadota</taxon>
        <taxon>Alphaproteobacteria</taxon>
        <taxon>Hyphomicrobiales</taxon>
        <taxon>Hyphomicrobiaceae</taxon>
        <taxon>Hyphomicrobium</taxon>
    </lineage>
</organism>
<proteinExistence type="predicted"/>
<dbReference type="AlphaFoldDB" id="A0A120CWR8"/>
<keyword evidence="1" id="KW-1133">Transmembrane helix</keyword>
<accession>A0A120CWR8</accession>
<comment type="caution">
    <text evidence="2">The sequence shown here is derived from an EMBL/GenBank/DDBJ whole genome shotgun (WGS) entry which is preliminary data.</text>
</comment>
<gene>
    <name evidence="2" type="ORF">APY04_1307</name>
</gene>
<dbReference type="EMBL" id="LMTR01000043">
    <property type="protein sequence ID" value="KWT69807.1"/>
    <property type="molecule type" value="Genomic_DNA"/>
</dbReference>
<dbReference type="PATRIC" id="fig|121290.4.peg.2188"/>
<keyword evidence="1" id="KW-0472">Membrane</keyword>
<evidence type="ECO:0000313" key="3">
    <source>
        <dbReference type="Proteomes" id="UP000059074"/>
    </source>
</evidence>
<evidence type="ECO:0000313" key="2">
    <source>
        <dbReference type="EMBL" id="KWT69807.1"/>
    </source>
</evidence>
<keyword evidence="3" id="KW-1185">Reference proteome</keyword>